<dbReference type="Proteomes" id="UP001152798">
    <property type="component" value="Chromosome 2"/>
</dbReference>
<sequence length="51" mass="5873">MLKIGLSSEIMKEQRKFISTELDQGDFQQPFPETQLGFSSCYFTNKLSPLL</sequence>
<dbReference type="EMBL" id="OV725078">
    <property type="protein sequence ID" value="CAH1393151.1"/>
    <property type="molecule type" value="Genomic_DNA"/>
</dbReference>
<organism evidence="1 2">
    <name type="scientific">Nezara viridula</name>
    <name type="common">Southern green stink bug</name>
    <name type="synonym">Cimex viridulus</name>
    <dbReference type="NCBI Taxonomy" id="85310"/>
    <lineage>
        <taxon>Eukaryota</taxon>
        <taxon>Metazoa</taxon>
        <taxon>Ecdysozoa</taxon>
        <taxon>Arthropoda</taxon>
        <taxon>Hexapoda</taxon>
        <taxon>Insecta</taxon>
        <taxon>Pterygota</taxon>
        <taxon>Neoptera</taxon>
        <taxon>Paraneoptera</taxon>
        <taxon>Hemiptera</taxon>
        <taxon>Heteroptera</taxon>
        <taxon>Panheteroptera</taxon>
        <taxon>Pentatomomorpha</taxon>
        <taxon>Pentatomoidea</taxon>
        <taxon>Pentatomidae</taxon>
        <taxon>Pentatominae</taxon>
        <taxon>Nezara</taxon>
    </lineage>
</organism>
<accession>A0A9P0H2U3</accession>
<reference evidence="1" key="1">
    <citation type="submission" date="2022-01" db="EMBL/GenBank/DDBJ databases">
        <authorList>
            <person name="King R."/>
        </authorList>
    </citation>
    <scope>NUCLEOTIDE SEQUENCE</scope>
</reference>
<gene>
    <name evidence="1" type="ORF">NEZAVI_LOCUS3862</name>
</gene>
<protein>
    <submittedName>
        <fullName evidence="1">Uncharacterized protein</fullName>
    </submittedName>
</protein>
<keyword evidence="2" id="KW-1185">Reference proteome</keyword>
<name>A0A9P0H2U3_NEZVI</name>
<evidence type="ECO:0000313" key="2">
    <source>
        <dbReference type="Proteomes" id="UP001152798"/>
    </source>
</evidence>
<evidence type="ECO:0000313" key="1">
    <source>
        <dbReference type="EMBL" id="CAH1393151.1"/>
    </source>
</evidence>
<dbReference type="AlphaFoldDB" id="A0A9P0H2U3"/>
<proteinExistence type="predicted"/>